<evidence type="ECO:0000313" key="3">
    <source>
        <dbReference type="Proteomes" id="UP001185737"/>
    </source>
</evidence>
<dbReference type="InterPro" id="IPR000073">
    <property type="entry name" value="AB_hydrolase_1"/>
</dbReference>
<dbReference type="PANTHER" id="PTHR32268:SF15">
    <property type="entry name" value="HOMOSERINE ACETYLTRANSFERASE FAMILY PROTEIN (AFU_ORTHOLOGUE AFUA_1G15350)"/>
    <property type="match status" value="1"/>
</dbReference>
<dbReference type="Pfam" id="PF00561">
    <property type="entry name" value="Abhydrolase_1"/>
    <property type="match status" value="1"/>
</dbReference>
<keyword evidence="3" id="KW-1185">Reference proteome</keyword>
<dbReference type="InterPro" id="IPR008220">
    <property type="entry name" value="HAT_MetX-like"/>
</dbReference>
<evidence type="ECO:0000259" key="1">
    <source>
        <dbReference type="Pfam" id="PF00561"/>
    </source>
</evidence>
<dbReference type="GO" id="GO:0016787">
    <property type="term" value="F:hydrolase activity"/>
    <property type="evidence" value="ECO:0007669"/>
    <property type="project" value="UniProtKB-KW"/>
</dbReference>
<dbReference type="NCBIfam" id="NF005757">
    <property type="entry name" value="PRK07581.1"/>
    <property type="match status" value="1"/>
</dbReference>
<reference evidence="2 3" key="1">
    <citation type="submission" date="2023-10" db="EMBL/GenBank/DDBJ databases">
        <title>Development of a sustainable strategy for remediation of hydrocarbon-contaminated territories based on the waste exchange concept.</title>
        <authorList>
            <person name="Krivoruchko A."/>
        </authorList>
    </citation>
    <scope>NUCLEOTIDE SEQUENCE [LARGE SCALE GENOMIC DNA]</scope>
    <source>
        <strain evidence="2 3">IEGM 60</strain>
    </source>
</reference>
<dbReference type="Gene3D" id="3.40.50.1820">
    <property type="entry name" value="alpha/beta hydrolase"/>
    <property type="match status" value="1"/>
</dbReference>
<proteinExistence type="predicted"/>
<sequence>MTVTRHDHVYALDAFPFQDGTILPDAKLAYSVYGTLNRERNNVILAPTWFASTPESFEWLIGPGRPLDTDLYYVVAPSMFGNGLSSSPSNTSAPFDRARFPHHSIADNIRAQHQLLTELGVTGIELVFGGSMGAMQAYEWAVRYPDLVRRVFAACGNSKTTDHCALFLSGAEAALVADQSFDGGDYSKPPAAGLRAVARVWSPWSPSSRFFWDREFEKLGFATAEEFVQGFWEPWYGALDANDFLNQLWTWQHADISNNEKYQGDLARALGDIRALTYVVPAERDPYFPVEDAAWEASNIPKAELHVIPGTWGHFSLFGSQPSSAEYIGESIRSLLAS</sequence>
<keyword evidence="2" id="KW-0378">Hydrolase</keyword>
<dbReference type="PANTHER" id="PTHR32268">
    <property type="entry name" value="HOMOSERINE O-ACETYLTRANSFERASE"/>
    <property type="match status" value="1"/>
</dbReference>
<feature type="domain" description="AB hydrolase-1" evidence="1">
    <location>
        <begin position="64"/>
        <end position="318"/>
    </location>
</feature>
<dbReference type="PIRSF" id="PIRSF000443">
    <property type="entry name" value="Homoser_Ac_trans"/>
    <property type="match status" value="1"/>
</dbReference>
<accession>A0ABU4CSD6</accession>
<dbReference type="RefSeq" id="WP_317571520.1">
    <property type="nucleotide sequence ID" value="NZ_JAWLKA010000039.1"/>
</dbReference>
<dbReference type="InterPro" id="IPR029058">
    <property type="entry name" value="AB_hydrolase_fold"/>
</dbReference>
<dbReference type="SUPFAM" id="SSF53474">
    <property type="entry name" value="alpha/beta-Hydrolases"/>
    <property type="match status" value="1"/>
</dbReference>
<dbReference type="Proteomes" id="UP001185737">
    <property type="component" value="Unassembled WGS sequence"/>
</dbReference>
<comment type="caution">
    <text evidence="2">The sequence shown here is derived from an EMBL/GenBank/DDBJ whole genome shotgun (WGS) entry which is preliminary data.</text>
</comment>
<evidence type="ECO:0000313" key="2">
    <source>
        <dbReference type="EMBL" id="MDV6286486.1"/>
    </source>
</evidence>
<protein>
    <submittedName>
        <fullName evidence="2">Alpha/beta fold hydrolase</fullName>
    </submittedName>
</protein>
<name>A0ABU4CSD6_RHOJO</name>
<organism evidence="2 3">
    <name type="scientific">Rhodococcus jostii</name>
    <dbReference type="NCBI Taxonomy" id="132919"/>
    <lineage>
        <taxon>Bacteria</taxon>
        <taxon>Bacillati</taxon>
        <taxon>Actinomycetota</taxon>
        <taxon>Actinomycetes</taxon>
        <taxon>Mycobacteriales</taxon>
        <taxon>Nocardiaceae</taxon>
        <taxon>Rhodococcus</taxon>
    </lineage>
</organism>
<dbReference type="EMBL" id="JAWLKA010000039">
    <property type="protein sequence ID" value="MDV6286486.1"/>
    <property type="molecule type" value="Genomic_DNA"/>
</dbReference>
<gene>
    <name evidence="2" type="ORF">R3Q59_39065</name>
</gene>